<evidence type="ECO:0000313" key="1">
    <source>
        <dbReference type="EMBL" id="KAF8821371.1"/>
    </source>
</evidence>
<keyword evidence="2" id="KW-1185">Reference proteome</keyword>
<proteinExistence type="predicted"/>
<name>A0ABQ7JBL6_9APIC</name>
<organism evidence="1 2">
    <name type="scientific">Cardiosporidium cionae</name>
    <dbReference type="NCBI Taxonomy" id="476202"/>
    <lineage>
        <taxon>Eukaryota</taxon>
        <taxon>Sar</taxon>
        <taxon>Alveolata</taxon>
        <taxon>Apicomplexa</taxon>
        <taxon>Aconoidasida</taxon>
        <taxon>Nephromycida</taxon>
        <taxon>Cardiosporidium</taxon>
    </lineage>
</organism>
<sequence length="136" mass="15294">MEVILHTPRVSRSESADDLLKAMGYGSMKRRIVNTYEAITEMHLSNIDSTVPMMDFKTYFPLGIVKDVSVKFDCEPSEIYDSDTGKWESLACLVDGRILQRRNGAKGIMYDSRVILEKDPLGEVTGPIQVFQASVK</sequence>
<evidence type="ECO:0000313" key="2">
    <source>
        <dbReference type="Proteomes" id="UP000823046"/>
    </source>
</evidence>
<reference evidence="1 2" key="1">
    <citation type="journal article" date="2020" name="bioRxiv">
        <title>Metabolic contributions of an alphaproteobacterial endosymbiont in the apicomplexan Cardiosporidium cionae.</title>
        <authorList>
            <person name="Hunter E.S."/>
            <person name="Paight C.J."/>
            <person name="Lane C.E."/>
        </authorList>
    </citation>
    <scope>NUCLEOTIDE SEQUENCE [LARGE SCALE GENOMIC DNA]</scope>
    <source>
        <strain evidence="1">ESH_2018</strain>
    </source>
</reference>
<comment type="caution">
    <text evidence="1">The sequence shown here is derived from an EMBL/GenBank/DDBJ whole genome shotgun (WGS) entry which is preliminary data.</text>
</comment>
<accession>A0ABQ7JBL6</accession>
<gene>
    <name evidence="1" type="ORF">IE077_004347</name>
</gene>
<dbReference type="EMBL" id="JADAQX010000189">
    <property type="protein sequence ID" value="KAF8821371.1"/>
    <property type="molecule type" value="Genomic_DNA"/>
</dbReference>
<dbReference type="Proteomes" id="UP000823046">
    <property type="component" value="Unassembled WGS sequence"/>
</dbReference>
<protein>
    <submittedName>
        <fullName evidence="1">Uncharacterized protein</fullName>
    </submittedName>
</protein>